<protein>
    <submittedName>
        <fullName evidence="1">Uncharacterized protein</fullName>
    </submittedName>
</protein>
<organism evidence="1 2">
    <name type="scientific">Hypoxylon rubiginosum</name>
    <dbReference type="NCBI Taxonomy" id="110542"/>
    <lineage>
        <taxon>Eukaryota</taxon>
        <taxon>Fungi</taxon>
        <taxon>Dikarya</taxon>
        <taxon>Ascomycota</taxon>
        <taxon>Pezizomycotina</taxon>
        <taxon>Sordariomycetes</taxon>
        <taxon>Xylariomycetidae</taxon>
        <taxon>Xylariales</taxon>
        <taxon>Hypoxylaceae</taxon>
        <taxon>Hypoxylon</taxon>
    </lineage>
</organism>
<keyword evidence="2" id="KW-1185">Reference proteome</keyword>
<reference evidence="1 2" key="1">
    <citation type="journal article" date="2022" name="New Phytol.">
        <title>Ecological generalism drives hyperdiversity of secondary metabolite gene clusters in xylarialean endophytes.</title>
        <authorList>
            <person name="Franco M.E.E."/>
            <person name="Wisecaver J.H."/>
            <person name="Arnold A.E."/>
            <person name="Ju Y.M."/>
            <person name="Slot J.C."/>
            <person name="Ahrendt S."/>
            <person name="Moore L.P."/>
            <person name="Eastman K.E."/>
            <person name="Scott K."/>
            <person name="Konkel Z."/>
            <person name="Mondo S.J."/>
            <person name="Kuo A."/>
            <person name="Hayes R.D."/>
            <person name="Haridas S."/>
            <person name="Andreopoulos B."/>
            <person name="Riley R."/>
            <person name="LaButti K."/>
            <person name="Pangilinan J."/>
            <person name="Lipzen A."/>
            <person name="Amirebrahimi M."/>
            <person name="Yan J."/>
            <person name="Adam C."/>
            <person name="Keymanesh K."/>
            <person name="Ng V."/>
            <person name="Louie K."/>
            <person name="Northen T."/>
            <person name="Drula E."/>
            <person name="Henrissat B."/>
            <person name="Hsieh H.M."/>
            <person name="Youens-Clark K."/>
            <person name="Lutzoni F."/>
            <person name="Miadlikowska J."/>
            <person name="Eastwood D.C."/>
            <person name="Hamelin R.C."/>
            <person name="Grigoriev I.V."/>
            <person name="U'Ren J.M."/>
        </authorList>
    </citation>
    <scope>NUCLEOTIDE SEQUENCE [LARGE SCALE GENOMIC DNA]</scope>
    <source>
        <strain evidence="1 2">ER1909</strain>
    </source>
</reference>
<sequence>MSLYLPCKFIVALPTVSICVSLCYQADSITTTWLLGILIPVLPSTWLRVLTVQDDQTAADLAATYSSQIQGGSSQVTDLKLNSVVYSTGDYGVATYNY</sequence>
<name>A0ACC0CPJ9_9PEZI</name>
<evidence type="ECO:0000313" key="1">
    <source>
        <dbReference type="EMBL" id="KAI6082396.1"/>
    </source>
</evidence>
<gene>
    <name evidence="1" type="ORF">F4821DRAFT_247249</name>
</gene>
<comment type="caution">
    <text evidence="1">The sequence shown here is derived from an EMBL/GenBank/DDBJ whole genome shotgun (WGS) entry which is preliminary data.</text>
</comment>
<proteinExistence type="predicted"/>
<dbReference type="Proteomes" id="UP001497680">
    <property type="component" value="Unassembled WGS sequence"/>
</dbReference>
<evidence type="ECO:0000313" key="2">
    <source>
        <dbReference type="Proteomes" id="UP001497680"/>
    </source>
</evidence>
<dbReference type="EMBL" id="MU394372">
    <property type="protein sequence ID" value="KAI6082396.1"/>
    <property type="molecule type" value="Genomic_DNA"/>
</dbReference>
<accession>A0ACC0CPJ9</accession>